<dbReference type="Proteomes" id="UP000050360">
    <property type="component" value="Unassembled WGS sequence"/>
</dbReference>
<name>A0A0P8AJ86_9EURY</name>
<accession>A0A0P8AJ86</accession>
<comment type="caution">
    <text evidence="1">The sequence shown here is derived from an EMBL/GenBank/DDBJ whole genome shotgun (WGS) entry which is preliminary data.</text>
</comment>
<dbReference type="PATRIC" id="fig|1719120.3.peg.747"/>
<dbReference type="EMBL" id="LKCM01000061">
    <property type="protein sequence ID" value="KPQ44716.1"/>
    <property type="molecule type" value="Genomic_DNA"/>
</dbReference>
<evidence type="ECO:0000313" key="1">
    <source>
        <dbReference type="EMBL" id="KPQ44716.1"/>
    </source>
</evidence>
<reference evidence="1 2" key="1">
    <citation type="submission" date="2015-09" db="EMBL/GenBank/DDBJ databases">
        <title>A metagenomics-based metabolic model of nitrate-dependent anaerobic oxidation of methane by Methanoperedens-like archaea.</title>
        <authorList>
            <person name="Arshad A."/>
            <person name="Speth D.R."/>
            <person name="De Graaf R.M."/>
            <person name="Op Den Camp H.J."/>
            <person name="Jetten M.S."/>
            <person name="Welte C.U."/>
        </authorList>
    </citation>
    <scope>NUCLEOTIDE SEQUENCE [LARGE SCALE GENOMIC DNA]</scope>
</reference>
<proteinExistence type="predicted"/>
<protein>
    <submittedName>
        <fullName evidence="1">Uncharacterized protein</fullName>
    </submittedName>
</protein>
<sequence>MLVLNPRLKTQEEEIKTKIEALNQSLTTIDYTPSTFIKLDSETNRDPEIRNFKLMIRDCLPDVGKIDNSESNEASFHKIKAIIEKFDKEQRWTEKVTDVRNWLTFSASEKI</sequence>
<gene>
    <name evidence="1" type="ORF">MPEBLZ_00681</name>
</gene>
<organism evidence="1 2">
    <name type="scientific">Candidatus Methanoperedens nitratireducens</name>
    <dbReference type="NCBI Taxonomy" id="1392998"/>
    <lineage>
        <taxon>Archaea</taxon>
        <taxon>Methanobacteriati</taxon>
        <taxon>Methanobacteriota</taxon>
        <taxon>Stenosarchaea group</taxon>
        <taxon>Methanomicrobia</taxon>
        <taxon>Methanosarcinales</taxon>
        <taxon>ANME-2 cluster</taxon>
        <taxon>Candidatus Methanoperedentaceae</taxon>
        <taxon>Candidatus Methanoperedens</taxon>
    </lineage>
</organism>
<dbReference type="AlphaFoldDB" id="A0A0P8AJ86"/>
<evidence type="ECO:0000313" key="2">
    <source>
        <dbReference type="Proteomes" id="UP000050360"/>
    </source>
</evidence>